<feature type="domain" description="SpaA-like prealbumin fold" evidence="8">
    <location>
        <begin position="364"/>
        <end position="448"/>
    </location>
</feature>
<dbReference type="GO" id="GO:0005975">
    <property type="term" value="P:carbohydrate metabolic process"/>
    <property type="evidence" value="ECO:0007669"/>
    <property type="project" value="UniProtKB-ARBA"/>
</dbReference>
<proteinExistence type="predicted"/>
<keyword evidence="5" id="KW-1133">Transmembrane helix</keyword>
<dbReference type="OrthoDB" id="3240140at2"/>
<evidence type="ECO:0000256" key="5">
    <source>
        <dbReference type="SAM" id="Phobius"/>
    </source>
</evidence>
<dbReference type="NCBIfam" id="TIGR01167">
    <property type="entry name" value="LPXTG_anchor"/>
    <property type="match status" value="1"/>
</dbReference>
<evidence type="ECO:0000313" key="10">
    <source>
        <dbReference type="Proteomes" id="UP000288607"/>
    </source>
</evidence>
<name>A0A430FDI0_9BIFI</name>
<accession>A0A430FDI0</accession>
<organism evidence="9 10">
    <name type="scientific">Bifidobacterium callimiconis</name>
    <dbReference type="NCBI Taxonomy" id="2306973"/>
    <lineage>
        <taxon>Bacteria</taxon>
        <taxon>Bacillati</taxon>
        <taxon>Actinomycetota</taxon>
        <taxon>Actinomycetes</taxon>
        <taxon>Bifidobacteriales</taxon>
        <taxon>Bifidobacteriaceae</taxon>
        <taxon>Bifidobacterium</taxon>
    </lineage>
</organism>
<protein>
    <submittedName>
        <fullName evidence="9">Gram-positive pilin backbone subunit 2, Cna-B-like domain-containing protein</fullName>
    </submittedName>
</protein>
<dbReference type="SUPFAM" id="SSF49401">
    <property type="entry name" value="Bacterial adhesins"/>
    <property type="match status" value="1"/>
</dbReference>
<dbReference type="InterPro" id="IPR013783">
    <property type="entry name" value="Ig-like_fold"/>
</dbReference>
<keyword evidence="1" id="KW-0134">Cell wall</keyword>
<evidence type="ECO:0000256" key="3">
    <source>
        <dbReference type="ARBA" id="ARBA00022729"/>
    </source>
</evidence>
<dbReference type="NCBIfam" id="TIGR04226">
    <property type="entry name" value="RrgB_K2N_iso_D2"/>
    <property type="match status" value="1"/>
</dbReference>
<dbReference type="InterPro" id="IPR041033">
    <property type="entry name" value="SpaA_PFL_dom_1"/>
</dbReference>
<evidence type="ECO:0000256" key="1">
    <source>
        <dbReference type="ARBA" id="ARBA00022512"/>
    </source>
</evidence>
<feature type="transmembrane region" description="Helical" evidence="5">
    <location>
        <begin position="482"/>
        <end position="504"/>
    </location>
</feature>
<dbReference type="InterPro" id="IPR048052">
    <property type="entry name" value="FM1-like"/>
</dbReference>
<dbReference type="Pfam" id="PF17802">
    <property type="entry name" value="SpaA"/>
    <property type="match status" value="1"/>
</dbReference>
<evidence type="ECO:0000256" key="2">
    <source>
        <dbReference type="ARBA" id="ARBA00022525"/>
    </source>
</evidence>
<keyword evidence="2" id="KW-0964">Secreted</keyword>
<dbReference type="Gene3D" id="2.60.40.10">
    <property type="entry name" value="Immunoglobulins"/>
    <property type="match status" value="1"/>
</dbReference>
<reference evidence="9 10" key="1">
    <citation type="submission" date="2018-09" db="EMBL/GenBank/DDBJ databases">
        <title>Characterization of the phylogenetic diversity of five novel species belonging to the genus Bifidobacterium.</title>
        <authorList>
            <person name="Lugli G.A."/>
            <person name="Duranti S."/>
            <person name="Milani C."/>
        </authorList>
    </citation>
    <scope>NUCLEOTIDE SEQUENCE [LARGE SCALE GENOMIC DNA]</scope>
    <source>
        <strain evidence="9 10">2028B</strain>
    </source>
</reference>
<sequence length="515" mass="52664">MKLRKLFAGVAAAATLLGGMAFGAATANAAETVVSDNAKFTFTATDTKQLTGRTLEAYKLADYVNYGGDSATYGVKTATTVTDVSAIKAALTAAGAEVPNNVTDYMQWALSNGKLDVDQPDANGAWANTSTSRKFVESLKTATDKLGNATEKTLKADQSGKSATVELPAGVYLFLDKDSTGTNVNATPTIAILVASGSIKGGVLTDPTAGATIQLKNQITAVTKLVNGKESTTASVGQTVTYTISSKLPQNTQYYTDYDYTYTDTPSAGQTVNVDSLKVTVDGVKDALTKDTDYTVTANKAGSFTVTIKKAVLDVNNGKAITLTYTAKVTEAEAAGDKAVTNKVVLSDKGAQAEDTTSITNAGFSFTKTDAQGDALQGATFTIAAKDSGATPAEPGSATATSAANGAVSFKGLADGTYTVTETAFPNGYQHTAAAFEVTIAGGKVTNIKGTDIFGLAGNATTDAGYSVKNVKNLSELPKTGAAGIAMFVALGVMLAGAAATVYAKSRRTNAALHA</sequence>
<keyword evidence="4" id="KW-0572">Peptidoglycan-anchor</keyword>
<dbReference type="InterPro" id="IPR019931">
    <property type="entry name" value="LPXTG_anchor"/>
</dbReference>
<dbReference type="SUPFAM" id="SSF49478">
    <property type="entry name" value="Cna protein B-type domain"/>
    <property type="match status" value="1"/>
</dbReference>
<keyword evidence="5" id="KW-0472">Membrane</keyword>
<comment type="caution">
    <text evidence="9">The sequence shown here is derived from an EMBL/GenBank/DDBJ whole genome shotgun (WGS) entry which is preliminary data.</text>
</comment>
<keyword evidence="10" id="KW-1185">Reference proteome</keyword>
<feature type="signal peptide" evidence="6">
    <location>
        <begin position="1"/>
        <end position="29"/>
    </location>
</feature>
<dbReference type="Proteomes" id="UP000288607">
    <property type="component" value="Unassembled WGS sequence"/>
</dbReference>
<dbReference type="RefSeq" id="WP_126030102.1">
    <property type="nucleotide sequence ID" value="NZ_QXGJ01000005.1"/>
</dbReference>
<keyword evidence="3 6" id="KW-0732">Signal</keyword>
<dbReference type="NCBIfam" id="NF033902">
    <property type="entry name" value="iso_D2_wall_anc"/>
    <property type="match status" value="1"/>
</dbReference>
<dbReference type="EMBL" id="QXGJ01000005">
    <property type="protein sequence ID" value="RSX50934.1"/>
    <property type="molecule type" value="Genomic_DNA"/>
</dbReference>
<dbReference type="Pfam" id="PF00746">
    <property type="entry name" value="Gram_pos_anchor"/>
    <property type="match status" value="1"/>
</dbReference>
<dbReference type="AlphaFoldDB" id="A0A430FDI0"/>
<dbReference type="InterPro" id="IPR008966">
    <property type="entry name" value="Adhesion_dom_sf"/>
</dbReference>
<dbReference type="Gene3D" id="2.60.40.740">
    <property type="match status" value="1"/>
</dbReference>
<keyword evidence="5" id="KW-0812">Transmembrane</keyword>
<dbReference type="InterPro" id="IPR026466">
    <property type="entry name" value="Fim_isopep_form_D2_dom"/>
</dbReference>
<evidence type="ECO:0000256" key="4">
    <source>
        <dbReference type="ARBA" id="ARBA00023088"/>
    </source>
</evidence>
<evidence type="ECO:0000259" key="7">
    <source>
        <dbReference type="Pfam" id="PF00746"/>
    </source>
</evidence>
<evidence type="ECO:0000256" key="6">
    <source>
        <dbReference type="SAM" id="SignalP"/>
    </source>
</evidence>
<feature type="domain" description="Gram-positive cocci surface proteins LPxTG" evidence="7">
    <location>
        <begin position="470"/>
        <end position="510"/>
    </location>
</feature>
<evidence type="ECO:0000313" key="9">
    <source>
        <dbReference type="EMBL" id="RSX50934.1"/>
    </source>
</evidence>
<gene>
    <name evidence="9" type="ORF">D2E23_1225</name>
</gene>
<evidence type="ECO:0000259" key="8">
    <source>
        <dbReference type="Pfam" id="PF17802"/>
    </source>
</evidence>
<feature type="chain" id="PRO_5019289752" evidence="6">
    <location>
        <begin position="30"/>
        <end position="515"/>
    </location>
</feature>